<dbReference type="Proteomes" id="UP001605036">
    <property type="component" value="Unassembled WGS sequence"/>
</dbReference>
<comment type="caution">
    <text evidence="1">The sequence shown here is derived from an EMBL/GenBank/DDBJ whole genome shotgun (WGS) entry which is preliminary data.</text>
</comment>
<protein>
    <submittedName>
        <fullName evidence="1">Uncharacterized protein</fullName>
    </submittedName>
</protein>
<dbReference type="AlphaFoldDB" id="A0ABD1Z6M0"/>
<reference evidence="1 2" key="1">
    <citation type="submission" date="2024-09" db="EMBL/GenBank/DDBJ databases">
        <title>Chromosome-scale assembly of Riccia fluitans.</title>
        <authorList>
            <person name="Paukszto L."/>
            <person name="Sawicki J."/>
            <person name="Karawczyk K."/>
            <person name="Piernik-Szablinska J."/>
            <person name="Szczecinska M."/>
            <person name="Mazdziarz M."/>
        </authorList>
    </citation>
    <scope>NUCLEOTIDE SEQUENCE [LARGE SCALE GENOMIC DNA]</scope>
    <source>
        <strain evidence="1">Rf_01</strain>
        <tissue evidence="1">Aerial parts of the thallus</tissue>
    </source>
</reference>
<organism evidence="1 2">
    <name type="scientific">Riccia fluitans</name>
    <dbReference type="NCBI Taxonomy" id="41844"/>
    <lineage>
        <taxon>Eukaryota</taxon>
        <taxon>Viridiplantae</taxon>
        <taxon>Streptophyta</taxon>
        <taxon>Embryophyta</taxon>
        <taxon>Marchantiophyta</taxon>
        <taxon>Marchantiopsida</taxon>
        <taxon>Marchantiidae</taxon>
        <taxon>Marchantiales</taxon>
        <taxon>Ricciaceae</taxon>
        <taxon>Riccia</taxon>
    </lineage>
</organism>
<evidence type="ECO:0000313" key="1">
    <source>
        <dbReference type="EMBL" id="KAL2643306.1"/>
    </source>
</evidence>
<proteinExistence type="predicted"/>
<name>A0ABD1Z6M0_9MARC</name>
<dbReference type="EMBL" id="JBHFFA010000002">
    <property type="protein sequence ID" value="KAL2643306.1"/>
    <property type="molecule type" value="Genomic_DNA"/>
</dbReference>
<accession>A0ABD1Z6M0</accession>
<evidence type="ECO:0000313" key="2">
    <source>
        <dbReference type="Proteomes" id="UP001605036"/>
    </source>
</evidence>
<sequence>MLVWNPTETRTHSLELMSYQCPVTVPLLNCLERKAFSSRILKRTQRFETISNREKLELSAEVLVADGVAAVS</sequence>
<gene>
    <name evidence="1" type="ORF">R1flu_010893</name>
</gene>
<keyword evidence="2" id="KW-1185">Reference proteome</keyword>